<name>A0ACA9S7Q0_9GLOM</name>
<feature type="non-terminal residue" evidence="1">
    <location>
        <position position="1"/>
    </location>
</feature>
<organism evidence="1 2">
    <name type="scientific">Racocetra persica</name>
    <dbReference type="NCBI Taxonomy" id="160502"/>
    <lineage>
        <taxon>Eukaryota</taxon>
        <taxon>Fungi</taxon>
        <taxon>Fungi incertae sedis</taxon>
        <taxon>Mucoromycota</taxon>
        <taxon>Glomeromycotina</taxon>
        <taxon>Glomeromycetes</taxon>
        <taxon>Diversisporales</taxon>
        <taxon>Gigasporaceae</taxon>
        <taxon>Racocetra</taxon>
    </lineage>
</organism>
<sequence>PQFRDITDFRKFLRISYTSGSLVREVNLSHLPHRWTAITDPDIINL</sequence>
<accession>A0ACA9S7Q0</accession>
<protein>
    <submittedName>
        <fullName evidence="1">29082_t:CDS:1</fullName>
    </submittedName>
</protein>
<keyword evidence="2" id="KW-1185">Reference proteome</keyword>
<evidence type="ECO:0000313" key="1">
    <source>
        <dbReference type="EMBL" id="CAG8830911.1"/>
    </source>
</evidence>
<gene>
    <name evidence="1" type="ORF">RPERSI_LOCUS27957</name>
</gene>
<comment type="caution">
    <text evidence="1">The sequence shown here is derived from an EMBL/GenBank/DDBJ whole genome shotgun (WGS) entry which is preliminary data.</text>
</comment>
<reference evidence="1" key="1">
    <citation type="submission" date="2021-06" db="EMBL/GenBank/DDBJ databases">
        <authorList>
            <person name="Kallberg Y."/>
            <person name="Tangrot J."/>
            <person name="Rosling A."/>
        </authorList>
    </citation>
    <scope>NUCLEOTIDE SEQUENCE</scope>
    <source>
        <strain evidence="1">MA461A</strain>
    </source>
</reference>
<evidence type="ECO:0000313" key="2">
    <source>
        <dbReference type="Proteomes" id="UP000789920"/>
    </source>
</evidence>
<feature type="non-terminal residue" evidence="1">
    <location>
        <position position="46"/>
    </location>
</feature>
<dbReference type="EMBL" id="CAJVQC010100148">
    <property type="protein sequence ID" value="CAG8830911.1"/>
    <property type="molecule type" value="Genomic_DNA"/>
</dbReference>
<dbReference type="Proteomes" id="UP000789920">
    <property type="component" value="Unassembled WGS sequence"/>
</dbReference>
<proteinExistence type="predicted"/>